<dbReference type="GO" id="GO:0034353">
    <property type="term" value="F:mRNA 5'-diphosphatase activity"/>
    <property type="evidence" value="ECO:0007669"/>
    <property type="project" value="TreeGrafter"/>
</dbReference>
<keyword evidence="1" id="KW-0378">Hydrolase</keyword>
<comment type="similarity">
    <text evidence="1">Belongs to the DXO/Dom3Z family.</text>
</comment>
<dbReference type="GO" id="GO:0046872">
    <property type="term" value="F:metal ion binding"/>
    <property type="evidence" value="ECO:0007669"/>
    <property type="project" value="UniProtKB-KW"/>
</dbReference>
<dbReference type="GO" id="GO:0110155">
    <property type="term" value="P:NAD-cap decapping"/>
    <property type="evidence" value="ECO:0007669"/>
    <property type="project" value="TreeGrafter"/>
</dbReference>
<dbReference type="Proteomes" id="UP000035682">
    <property type="component" value="Unplaced"/>
</dbReference>
<keyword evidence="1" id="KW-0547">Nucleotide-binding</keyword>
<dbReference type="STRING" id="34506.A0A090L6P1"/>
<dbReference type="GO" id="GO:0000166">
    <property type="term" value="F:nucleotide binding"/>
    <property type="evidence" value="ECO:0007669"/>
    <property type="project" value="UniProtKB-KW"/>
</dbReference>
<dbReference type="EC" id="3.6.1.-" evidence="1"/>
<dbReference type="PANTHER" id="PTHR12395:SF9">
    <property type="entry name" value="DECAPPING AND EXORIBONUCLEASE PROTEIN"/>
    <property type="match status" value="1"/>
</dbReference>
<dbReference type="CTD" id="36377776"/>
<comment type="subcellular location">
    <subcellularLocation>
        <location evidence="1">Nucleus</location>
    </subcellularLocation>
</comment>
<dbReference type="GO" id="GO:0004518">
    <property type="term" value="F:nuclease activity"/>
    <property type="evidence" value="ECO:0007669"/>
    <property type="project" value="UniProtKB-KW"/>
</dbReference>
<accession>A0A090L6P1</accession>
<dbReference type="GO" id="GO:0005829">
    <property type="term" value="C:cytosol"/>
    <property type="evidence" value="ECO:0007669"/>
    <property type="project" value="TreeGrafter"/>
</dbReference>
<comment type="cofactor">
    <cofactor evidence="1">
        <name>a divalent metal cation</name>
        <dbReference type="ChEBI" id="CHEBI:60240"/>
    </cofactor>
</comment>
<dbReference type="RefSeq" id="XP_024504612.1">
    <property type="nucleotide sequence ID" value="XM_024650879.1"/>
</dbReference>
<dbReference type="PANTHER" id="PTHR12395">
    <property type="entry name" value="DOM-3 RELATED"/>
    <property type="match status" value="1"/>
</dbReference>
<keyword evidence="1" id="KW-0539">Nucleus</keyword>
<evidence type="ECO:0000313" key="4">
    <source>
        <dbReference type="WBParaSite" id="SRAE_2000009200.1"/>
    </source>
</evidence>
<dbReference type="GO" id="GO:0005634">
    <property type="term" value="C:nucleus"/>
    <property type="evidence" value="ECO:0007669"/>
    <property type="project" value="UniProtKB-SubCell"/>
</dbReference>
<dbReference type="WormBase" id="SRAE_2000009200">
    <property type="protein sequence ID" value="SRP11819"/>
    <property type="gene ID" value="WBGene00260282"/>
</dbReference>
<comment type="function">
    <text evidence="1">Decapping enzyme for NAD-capped RNAs: specifically hydrolyzes the nicotinamide adenine dinucleotide (NAD) cap from a subset of RNAs by removing the entire NAD moiety from the 5'-end of an NAD-capped RNA.</text>
</comment>
<evidence type="ECO:0000256" key="1">
    <source>
        <dbReference type="RuleBase" id="RU367113"/>
    </source>
</evidence>
<keyword evidence="1" id="KW-0479">Metal-binding</keyword>
<proteinExistence type="inferred from homology"/>
<keyword evidence="1" id="KW-0540">Nuclease</keyword>
<sequence length="364" mass="42608">MVFTYSNKYISKPICIGEFSLDRNGNVLQNKIENKCYLYEKFINQDTFFINLKSHKILFEDKTIDMELNLRRNILNNLKISTSTLDKSLCNAEFYCSSGILTKFATSHLHHSLINVWCIKIDNVIVMVDSNTLEKKRSFANDNITLSTTDSEIASEQNKSFISKLRYDRILKYAAFLKRNCIDNKKVFIDGIHVWKQYRRVYVSELQCPSGSGEDKSIKIAYNSIIHCVDKKTDNPVIIKIRPSHINEEDFIWKLNQLSKMYMQTILLNSNKIVIGECDKDSVIHQTKIKTPKEIFDKYSLNERNLYFHLWFVLDRIKKAFENESNVPIKCVNIVKWNMNDRYNVNCYADIPASEACLKVFDNF</sequence>
<evidence type="ECO:0000313" key="3">
    <source>
        <dbReference type="Proteomes" id="UP000035682"/>
    </source>
</evidence>
<reference evidence="2 3" key="1">
    <citation type="submission" date="2014-09" db="EMBL/GenBank/DDBJ databases">
        <authorList>
            <person name="Martin A.A."/>
        </authorList>
    </citation>
    <scope>NUCLEOTIDE SEQUENCE</scope>
    <source>
        <strain evidence="3">ED321</strain>
        <strain evidence="2">ED321 Heterogonic</strain>
    </source>
</reference>
<evidence type="ECO:0000313" key="5">
    <source>
        <dbReference type="WormBase" id="SRAE_2000009200"/>
    </source>
</evidence>
<dbReference type="WBParaSite" id="SRAE_2000009200.1">
    <property type="protein sequence ID" value="SRAE_2000009200.1"/>
    <property type="gene ID" value="WBGene00260282"/>
</dbReference>
<dbReference type="EMBL" id="LN609529">
    <property type="protein sequence ID" value="CEF65412.1"/>
    <property type="molecule type" value="Genomic_DNA"/>
</dbReference>
<protein>
    <recommendedName>
        <fullName evidence="1">Decapping nuclease</fullName>
        <ecNumber evidence="1">3.6.1.-</ecNumber>
    </recommendedName>
</protein>
<dbReference type="GO" id="GO:0003723">
    <property type="term" value="F:RNA binding"/>
    <property type="evidence" value="ECO:0007669"/>
    <property type="project" value="UniProtKB-KW"/>
</dbReference>
<dbReference type="GO" id="GO:0000956">
    <property type="term" value="P:nuclear-transcribed mRNA catabolic process"/>
    <property type="evidence" value="ECO:0007669"/>
    <property type="project" value="TreeGrafter"/>
</dbReference>
<keyword evidence="3" id="KW-1185">Reference proteome</keyword>
<organism evidence="2">
    <name type="scientific">Strongyloides ratti</name>
    <name type="common">Parasitic roundworm</name>
    <dbReference type="NCBI Taxonomy" id="34506"/>
    <lineage>
        <taxon>Eukaryota</taxon>
        <taxon>Metazoa</taxon>
        <taxon>Ecdysozoa</taxon>
        <taxon>Nematoda</taxon>
        <taxon>Chromadorea</taxon>
        <taxon>Rhabditida</taxon>
        <taxon>Tylenchina</taxon>
        <taxon>Panagrolaimomorpha</taxon>
        <taxon>Strongyloidoidea</taxon>
        <taxon>Strongyloididae</taxon>
        <taxon>Strongyloides</taxon>
    </lineage>
</organism>
<evidence type="ECO:0000313" key="2">
    <source>
        <dbReference type="EMBL" id="CEF65412.1"/>
    </source>
</evidence>
<dbReference type="GeneID" id="36377776"/>
<reference evidence="4" key="2">
    <citation type="submission" date="2020-12" db="UniProtKB">
        <authorList>
            <consortium name="WormBaseParasite"/>
        </authorList>
    </citation>
    <scope>IDENTIFICATION</scope>
</reference>
<dbReference type="AlphaFoldDB" id="A0A090L6P1"/>
<name>A0A090L6P1_STRRB</name>
<gene>
    <name evidence="2 4 5" type="ORF">SRAE_2000009200</name>
</gene>
<keyword evidence="1" id="KW-0694">RNA-binding</keyword>
<dbReference type="InterPro" id="IPR039039">
    <property type="entry name" value="RAI1-like_fam"/>
</dbReference>